<sequence length="158" mass="17834">MDTPQHSIVLGRCLRTVLMTPTSACLNWLDSQPVQSVVYWVLEPTIEKEELFEPPPVLDLNMLLPDEFLEQTRNRAPKVAVLNHKSVGGFETHCGWNSMLEATRAGVPMVVWPMYAEQKMNRIVMVEEMKLALPMDEIQGGKVAAAEIEKQGRRMSQG</sequence>
<evidence type="ECO:0000256" key="2">
    <source>
        <dbReference type="ARBA" id="ARBA00022676"/>
    </source>
</evidence>
<dbReference type="AlphaFoldDB" id="A0A2U1NVH9"/>
<keyword evidence="3 4" id="KW-0808">Transferase</keyword>
<accession>A0A2U1NVH9</accession>
<organism evidence="4 5">
    <name type="scientific">Artemisia annua</name>
    <name type="common">Sweet wormwood</name>
    <dbReference type="NCBI Taxonomy" id="35608"/>
    <lineage>
        <taxon>Eukaryota</taxon>
        <taxon>Viridiplantae</taxon>
        <taxon>Streptophyta</taxon>
        <taxon>Embryophyta</taxon>
        <taxon>Tracheophyta</taxon>
        <taxon>Spermatophyta</taxon>
        <taxon>Magnoliopsida</taxon>
        <taxon>eudicotyledons</taxon>
        <taxon>Gunneridae</taxon>
        <taxon>Pentapetalae</taxon>
        <taxon>asterids</taxon>
        <taxon>campanulids</taxon>
        <taxon>Asterales</taxon>
        <taxon>Asteraceae</taxon>
        <taxon>Asteroideae</taxon>
        <taxon>Anthemideae</taxon>
        <taxon>Artemisiinae</taxon>
        <taxon>Artemisia</taxon>
    </lineage>
</organism>
<evidence type="ECO:0000256" key="3">
    <source>
        <dbReference type="ARBA" id="ARBA00022679"/>
    </source>
</evidence>
<dbReference type="PANTHER" id="PTHR48048">
    <property type="entry name" value="GLYCOSYLTRANSFERASE"/>
    <property type="match status" value="1"/>
</dbReference>
<reference evidence="4 5" key="1">
    <citation type="journal article" date="2018" name="Mol. Plant">
        <title>The genome of Artemisia annua provides insight into the evolution of Asteraceae family and artemisinin biosynthesis.</title>
        <authorList>
            <person name="Shen Q."/>
            <person name="Zhang L."/>
            <person name="Liao Z."/>
            <person name="Wang S."/>
            <person name="Yan T."/>
            <person name="Shi P."/>
            <person name="Liu M."/>
            <person name="Fu X."/>
            <person name="Pan Q."/>
            <person name="Wang Y."/>
            <person name="Lv Z."/>
            <person name="Lu X."/>
            <person name="Zhang F."/>
            <person name="Jiang W."/>
            <person name="Ma Y."/>
            <person name="Chen M."/>
            <person name="Hao X."/>
            <person name="Li L."/>
            <person name="Tang Y."/>
            <person name="Lv G."/>
            <person name="Zhou Y."/>
            <person name="Sun X."/>
            <person name="Brodelius P.E."/>
            <person name="Rose J.K.C."/>
            <person name="Tang K."/>
        </authorList>
    </citation>
    <scope>NUCLEOTIDE SEQUENCE [LARGE SCALE GENOMIC DNA]</scope>
    <source>
        <strain evidence="5">cv. Huhao1</strain>
        <tissue evidence="4">Leaf</tissue>
    </source>
</reference>
<dbReference type="PANTHER" id="PTHR48048:SF30">
    <property type="entry name" value="GLYCOSYLTRANSFERASE"/>
    <property type="match status" value="1"/>
</dbReference>
<comment type="caution">
    <text evidence="4">The sequence shown here is derived from an EMBL/GenBank/DDBJ whole genome shotgun (WGS) entry which is preliminary data.</text>
</comment>
<dbReference type="SUPFAM" id="SSF53756">
    <property type="entry name" value="UDP-Glycosyltransferase/glycogen phosphorylase"/>
    <property type="match status" value="1"/>
</dbReference>
<dbReference type="EMBL" id="PKPP01002125">
    <property type="protein sequence ID" value="PWA77457.1"/>
    <property type="molecule type" value="Genomic_DNA"/>
</dbReference>
<dbReference type="Gene3D" id="3.40.50.2000">
    <property type="entry name" value="Glycogen Phosphorylase B"/>
    <property type="match status" value="1"/>
</dbReference>
<dbReference type="OrthoDB" id="5835829at2759"/>
<comment type="similarity">
    <text evidence="1">Belongs to the UDP-glycosyltransferase family.</text>
</comment>
<proteinExistence type="inferred from homology"/>
<protein>
    <submittedName>
        <fullName evidence="4">Glycosyltransferase UGT88A8</fullName>
    </submittedName>
</protein>
<dbReference type="InterPro" id="IPR050481">
    <property type="entry name" value="UDP-glycosyltransf_plant"/>
</dbReference>
<evidence type="ECO:0000313" key="5">
    <source>
        <dbReference type="Proteomes" id="UP000245207"/>
    </source>
</evidence>
<dbReference type="InterPro" id="IPR002213">
    <property type="entry name" value="UDP_glucos_trans"/>
</dbReference>
<dbReference type="STRING" id="35608.A0A2U1NVH9"/>
<evidence type="ECO:0000313" key="4">
    <source>
        <dbReference type="EMBL" id="PWA77457.1"/>
    </source>
</evidence>
<evidence type="ECO:0000256" key="1">
    <source>
        <dbReference type="ARBA" id="ARBA00009995"/>
    </source>
</evidence>
<dbReference type="Proteomes" id="UP000245207">
    <property type="component" value="Unassembled WGS sequence"/>
</dbReference>
<keyword evidence="2" id="KW-0328">Glycosyltransferase</keyword>
<dbReference type="GO" id="GO:0035251">
    <property type="term" value="F:UDP-glucosyltransferase activity"/>
    <property type="evidence" value="ECO:0007669"/>
    <property type="project" value="InterPro"/>
</dbReference>
<keyword evidence="5" id="KW-1185">Reference proteome</keyword>
<name>A0A2U1NVH9_ARTAN</name>
<dbReference type="Pfam" id="PF00201">
    <property type="entry name" value="UDPGT"/>
    <property type="match status" value="1"/>
</dbReference>
<gene>
    <name evidence="4" type="ORF">CTI12_AA188680</name>
</gene>